<evidence type="ECO:0000313" key="6">
    <source>
        <dbReference type="Proteomes" id="UP000275408"/>
    </source>
</evidence>
<keyword evidence="6" id="KW-1185">Reference proteome</keyword>
<reference evidence="5 6" key="1">
    <citation type="journal article" date="2018" name="Sci. Rep.">
        <title>Comparative analysis of the Pocillopora damicornis genome highlights role of immune system in coral evolution.</title>
        <authorList>
            <person name="Cunning R."/>
            <person name="Bay R.A."/>
            <person name="Gillette P."/>
            <person name="Baker A.C."/>
            <person name="Traylor-Knowles N."/>
        </authorList>
    </citation>
    <scope>NUCLEOTIDE SEQUENCE [LARGE SCALE GENOMIC DNA]</scope>
    <source>
        <strain evidence="5">RSMAS</strain>
        <tissue evidence="5">Whole animal</tissue>
    </source>
</reference>
<dbReference type="OrthoDB" id="2325716at2759"/>
<proteinExistence type="predicted"/>
<dbReference type="Pfam" id="PF25469">
    <property type="entry name" value="WHD_NWD1"/>
    <property type="match status" value="1"/>
</dbReference>
<dbReference type="Gene3D" id="3.40.50.300">
    <property type="entry name" value="P-loop containing nucleotide triphosphate hydrolases"/>
    <property type="match status" value="1"/>
</dbReference>
<evidence type="ECO:0000259" key="4">
    <source>
        <dbReference type="PROSITE" id="PS50837"/>
    </source>
</evidence>
<name>A0A3M6TYU8_POCDA</name>
<gene>
    <name evidence="5" type="ORF">pdam_00021580</name>
</gene>
<dbReference type="InterPro" id="IPR052752">
    <property type="entry name" value="NACHT-WD_repeat"/>
</dbReference>
<dbReference type="InterPro" id="IPR027417">
    <property type="entry name" value="P-loop_NTPase"/>
</dbReference>
<dbReference type="SUPFAM" id="SSF52540">
    <property type="entry name" value="P-loop containing nucleoside triphosphate hydrolases"/>
    <property type="match status" value="1"/>
</dbReference>
<feature type="region of interest" description="Disordered" evidence="3">
    <location>
        <begin position="1398"/>
        <end position="1423"/>
    </location>
</feature>
<keyword evidence="2" id="KW-0677">Repeat</keyword>
<dbReference type="PANTHER" id="PTHR19871">
    <property type="entry name" value="BETA TRANSDUCIN-RELATED PROTEIN"/>
    <property type="match status" value="1"/>
</dbReference>
<feature type="domain" description="NACHT" evidence="4">
    <location>
        <begin position="172"/>
        <end position="306"/>
    </location>
</feature>
<evidence type="ECO:0000313" key="5">
    <source>
        <dbReference type="EMBL" id="RMX46567.1"/>
    </source>
</evidence>
<dbReference type="InterPro" id="IPR057588">
    <property type="entry name" value="NWD1/2-like_WH"/>
</dbReference>
<dbReference type="InterPro" id="IPR011047">
    <property type="entry name" value="Quinoprotein_ADH-like_sf"/>
</dbReference>
<feature type="compositionally biased region" description="Acidic residues" evidence="3">
    <location>
        <begin position="1408"/>
        <end position="1423"/>
    </location>
</feature>
<sequence>MAEMTEDEIRRGIIDATGRDKHCFWFKRVITDIGDFVAHPKAGKFVDKTWGNPSSVDESAQTLLANLREKDLPEALSNNSIIHYDVKWHTNGIDPSASQEHRQYIEKLCTDFYDTLTDRIERGIAEDQLTHTEDLLIEEVFQHGSFCRKKCEMFQGRDEFLTEVKDTILQKRIAVLHGESGCGKTSLMAKIAMDVKKWLGGESVTVVTRFIGTTPDSSNARSLLHSICQQISKANVDSQGATVPQDMKSLLEFFPTCLKENASSKPIILVLDSLDQLSDDDGGREVDWVPKEIPKNVYMIVSTLPGEKYICFPKLQEKYEASVLLEVPKMPVDTAKQILKNWFKSSGRQLQSEQEKIVLEAFEKCPLPLYLKLCFDEACRWKSYTTPSDTKLTPSIKGIIHDLLDRVERLHGKIPVSQALAYITASRNGLTEPELEDILSLDDVVLNDVYQYWTPPIRRLPPLLWIRIRSDIGDYLIERGADGARVINWYHRQFTEVARERYLGDEQAVVGIHSNMSEYFLGDWSDGVKKSYVDKEGKKMAVDRLVPKQPLMFDVSEEKPIFNLRKLSEVPHHLLHSKQIDKLKQDTLCNFEFLLAKVQGSSVEAVQQDFNAALTLHPDDREFDLLQKCFSLSAHALRQDPRQLSVQLIGRLYKYMQKQECPFLKKVLIAAHTPSVPAFIPNQQCLTPAGGSLINSISNEEFHGGIEHVNFTSDSKTIVTCNRGSEGLCLLYVDVKSGRRQRKVCFDSSDTDVNTCCCAKISKKNDDIFIASGSSANMYLINARANKILQEYKPMKDQGNWFRGFPSVAFAEDDKLIVALGDSGVRIWETASGKLLHDVNVKGINVEEEFGSLDANGGLAVYCVRNTKTVHVLNVKTGEEVRTINVALDKEEIRGEMQDTKVKEIHLTSRKQLLVVSEASVKSQLKVYNAETGEYVLDLKEFGIGYNNRLIVTEDGKNAIAIRNNYELVKWEIHTGEPTIVARLQPAFGTYGRNGDVVATAGSDGVLRVYDTRENVDEDETDVTATTAGFADSIWTLTVAADNRHVIASCTVKMMPEIAVWDALAGVKVRSIKAMNFPQPLHMIDDKVGVGRMAVGEATKDHFDHFKLLDFGQAKTTRVLQGKASKRLNAVGFIDKKNFMGLSRGRRHLKVWNVDTGKVVGQYKLGQKYRLEGILICKDGGTVICSQASFYVEQEDQTVPLLVFNTKTHGHKTMEPIKDEQLGLDGSAITEDGKYFILQLKNDQVSAIWNTETGKLMHTLEEGSSGRNMVAISSKSMLALTSHESLKVWEIQTGKLVHDLFATDIDKIYLNEEGTIAITTDSKGYQPPSFEAWDLIKGKKLASYTVDTNPSAICPLGDHIVFAAPASVTVTTLRLHIPGSEEKKPALSSYGDHVELSEFKGMMGPCDPNDDDDDEDDDDGDIQ</sequence>
<accession>A0A3M6TYU8</accession>
<comment type="caution">
    <text evidence="5">The sequence shown here is derived from an EMBL/GenBank/DDBJ whole genome shotgun (WGS) entry which is preliminary data.</text>
</comment>
<dbReference type="InterPro" id="IPR001680">
    <property type="entry name" value="WD40_rpt"/>
</dbReference>
<dbReference type="SUPFAM" id="SSF50998">
    <property type="entry name" value="Quinoprotein alcohol dehydrogenase-like"/>
    <property type="match status" value="1"/>
</dbReference>
<evidence type="ECO:0000256" key="3">
    <source>
        <dbReference type="SAM" id="MobiDB-lite"/>
    </source>
</evidence>
<dbReference type="PROSITE" id="PS50837">
    <property type="entry name" value="NACHT"/>
    <property type="match status" value="1"/>
</dbReference>
<dbReference type="PANTHER" id="PTHR19871:SF14">
    <property type="entry name" value="DUF4062 DOMAIN-CONTAINING PROTEIN"/>
    <property type="match status" value="1"/>
</dbReference>
<evidence type="ECO:0000256" key="2">
    <source>
        <dbReference type="ARBA" id="ARBA00022737"/>
    </source>
</evidence>
<dbReference type="SMART" id="SM00320">
    <property type="entry name" value="WD40"/>
    <property type="match status" value="4"/>
</dbReference>
<dbReference type="Proteomes" id="UP000275408">
    <property type="component" value="Unassembled WGS sequence"/>
</dbReference>
<dbReference type="STRING" id="46731.A0A3M6TYU8"/>
<dbReference type="InterPro" id="IPR015943">
    <property type="entry name" value="WD40/YVTN_repeat-like_dom_sf"/>
</dbReference>
<dbReference type="Gene3D" id="2.130.10.10">
    <property type="entry name" value="YVTN repeat-like/Quinoprotein amine dehydrogenase"/>
    <property type="match status" value="3"/>
</dbReference>
<evidence type="ECO:0000256" key="1">
    <source>
        <dbReference type="ARBA" id="ARBA00022574"/>
    </source>
</evidence>
<dbReference type="InterPro" id="IPR007111">
    <property type="entry name" value="NACHT_NTPase"/>
</dbReference>
<keyword evidence="1" id="KW-0853">WD repeat</keyword>
<dbReference type="Pfam" id="PF05729">
    <property type="entry name" value="NACHT"/>
    <property type="match status" value="1"/>
</dbReference>
<organism evidence="5 6">
    <name type="scientific">Pocillopora damicornis</name>
    <name type="common">Cauliflower coral</name>
    <name type="synonym">Millepora damicornis</name>
    <dbReference type="NCBI Taxonomy" id="46731"/>
    <lineage>
        <taxon>Eukaryota</taxon>
        <taxon>Metazoa</taxon>
        <taxon>Cnidaria</taxon>
        <taxon>Anthozoa</taxon>
        <taxon>Hexacorallia</taxon>
        <taxon>Scleractinia</taxon>
        <taxon>Astrocoeniina</taxon>
        <taxon>Pocilloporidae</taxon>
        <taxon>Pocillopora</taxon>
    </lineage>
</organism>
<dbReference type="EMBL" id="RCHS01002662">
    <property type="protein sequence ID" value="RMX46567.1"/>
    <property type="molecule type" value="Genomic_DNA"/>
</dbReference>
<protein>
    <recommendedName>
        <fullName evidence="4">NACHT domain-containing protein</fullName>
    </recommendedName>
</protein>